<proteinExistence type="predicted"/>
<sequence length="114" mass="12407">MCAGVGEMAGVLMFQYTGPLIPIGLVLCGFVNTFIYALKHKDIRQAIRVFGVRTVNVSRTESDVGLNFPSRAADAVFMIQGLRLQELDGVDVVPQNLNQLQSGTTSDQIAECFI</sequence>
<organism evidence="2 3">
    <name type="scientific">Plectus sambesii</name>
    <dbReference type="NCBI Taxonomy" id="2011161"/>
    <lineage>
        <taxon>Eukaryota</taxon>
        <taxon>Metazoa</taxon>
        <taxon>Ecdysozoa</taxon>
        <taxon>Nematoda</taxon>
        <taxon>Chromadorea</taxon>
        <taxon>Plectida</taxon>
        <taxon>Plectina</taxon>
        <taxon>Plectoidea</taxon>
        <taxon>Plectidae</taxon>
        <taxon>Plectus</taxon>
    </lineage>
</organism>
<keyword evidence="2" id="KW-1185">Reference proteome</keyword>
<reference evidence="3" key="1">
    <citation type="submission" date="2022-11" db="UniProtKB">
        <authorList>
            <consortium name="WormBaseParasite"/>
        </authorList>
    </citation>
    <scope>IDENTIFICATION</scope>
</reference>
<name>A0A914UTT4_9BILA</name>
<dbReference type="AlphaFoldDB" id="A0A914UTT4"/>
<dbReference type="Proteomes" id="UP000887566">
    <property type="component" value="Unplaced"/>
</dbReference>
<evidence type="ECO:0000313" key="3">
    <source>
        <dbReference type="WBParaSite" id="PSAMB.scaffold120size76228.g2149.t1"/>
    </source>
</evidence>
<keyword evidence="1" id="KW-0472">Membrane</keyword>
<dbReference type="WBParaSite" id="PSAMB.scaffold120size76228.g2149.t1">
    <property type="protein sequence ID" value="PSAMB.scaffold120size76228.g2149.t1"/>
    <property type="gene ID" value="PSAMB.scaffold120size76228.g2149"/>
</dbReference>
<keyword evidence="1" id="KW-0812">Transmembrane</keyword>
<evidence type="ECO:0000256" key="1">
    <source>
        <dbReference type="SAM" id="Phobius"/>
    </source>
</evidence>
<evidence type="ECO:0000313" key="2">
    <source>
        <dbReference type="Proteomes" id="UP000887566"/>
    </source>
</evidence>
<protein>
    <submittedName>
        <fullName evidence="3">Uncharacterized protein</fullName>
    </submittedName>
</protein>
<feature type="transmembrane region" description="Helical" evidence="1">
    <location>
        <begin position="20"/>
        <end position="38"/>
    </location>
</feature>
<keyword evidence="1" id="KW-1133">Transmembrane helix</keyword>
<accession>A0A914UTT4</accession>